<dbReference type="AlphaFoldDB" id="A0AAE1FPY4"/>
<protein>
    <submittedName>
        <fullName evidence="1">Uncharacterized protein</fullName>
    </submittedName>
</protein>
<comment type="caution">
    <text evidence="1">The sequence shown here is derived from an EMBL/GenBank/DDBJ whole genome shotgun (WGS) entry which is preliminary data.</text>
</comment>
<organism evidence="1 2">
    <name type="scientific">Petrolisthes cinctipes</name>
    <name type="common">Flat porcelain crab</name>
    <dbReference type="NCBI Taxonomy" id="88211"/>
    <lineage>
        <taxon>Eukaryota</taxon>
        <taxon>Metazoa</taxon>
        <taxon>Ecdysozoa</taxon>
        <taxon>Arthropoda</taxon>
        <taxon>Crustacea</taxon>
        <taxon>Multicrustacea</taxon>
        <taxon>Malacostraca</taxon>
        <taxon>Eumalacostraca</taxon>
        <taxon>Eucarida</taxon>
        <taxon>Decapoda</taxon>
        <taxon>Pleocyemata</taxon>
        <taxon>Anomura</taxon>
        <taxon>Galatheoidea</taxon>
        <taxon>Porcellanidae</taxon>
        <taxon>Petrolisthes</taxon>
    </lineage>
</organism>
<sequence length="205" mass="22743">MSSITVHLLRCNHSIPIPSPFFSYSITHHSSFPPPLNQALQLSSFPSSTTKATSSVLLLFYLHAFLLHHASFFPTSSSSSLPISPTNHQYLFKVLCSLRKLIWVGVVMSFGSGVGRPSRRPRLTPPSHVKYYQSQTFGRQVAYEPTNWERDEVGGRWRSQFPVADSRGSVGSFSHVIKAAVLFGPSNYLHAGGTSTLRPRPNNSK</sequence>
<evidence type="ECO:0000313" key="2">
    <source>
        <dbReference type="Proteomes" id="UP001286313"/>
    </source>
</evidence>
<dbReference type="EMBL" id="JAWQEG010001926">
    <property type="protein sequence ID" value="KAK3875718.1"/>
    <property type="molecule type" value="Genomic_DNA"/>
</dbReference>
<keyword evidence="2" id="KW-1185">Reference proteome</keyword>
<evidence type="ECO:0000313" key="1">
    <source>
        <dbReference type="EMBL" id="KAK3875718.1"/>
    </source>
</evidence>
<proteinExistence type="predicted"/>
<accession>A0AAE1FPY4</accession>
<name>A0AAE1FPY4_PETCI</name>
<dbReference type="Proteomes" id="UP001286313">
    <property type="component" value="Unassembled WGS sequence"/>
</dbReference>
<gene>
    <name evidence="1" type="ORF">Pcinc_019429</name>
</gene>
<reference evidence="1" key="1">
    <citation type="submission" date="2023-10" db="EMBL/GenBank/DDBJ databases">
        <title>Genome assemblies of two species of porcelain crab, Petrolisthes cinctipes and Petrolisthes manimaculis (Anomura: Porcellanidae).</title>
        <authorList>
            <person name="Angst P."/>
        </authorList>
    </citation>
    <scope>NUCLEOTIDE SEQUENCE</scope>
    <source>
        <strain evidence="1">PB745_01</strain>
        <tissue evidence="1">Gill</tissue>
    </source>
</reference>